<feature type="chain" id="PRO_5014792976" evidence="2">
    <location>
        <begin position="21"/>
        <end position="102"/>
    </location>
</feature>
<evidence type="ECO:0000256" key="2">
    <source>
        <dbReference type="SAM" id="SignalP"/>
    </source>
</evidence>
<feature type="repeat" description="TPR" evidence="1">
    <location>
        <begin position="54"/>
        <end position="87"/>
    </location>
</feature>
<dbReference type="InterPro" id="IPR019734">
    <property type="entry name" value="TPR_rpt"/>
</dbReference>
<gene>
    <name evidence="3" type="ORF">CVT23_03720</name>
</gene>
<dbReference type="PROSITE" id="PS50005">
    <property type="entry name" value="TPR"/>
    <property type="match status" value="1"/>
</dbReference>
<dbReference type="SMART" id="SM00028">
    <property type="entry name" value="TPR"/>
    <property type="match status" value="1"/>
</dbReference>
<dbReference type="RefSeq" id="WP_109792548.1">
    <property type="nucleotide sequence ID" value="NZ_PHIG01000011.1"/>
</dbReference>
<dbReference type="Gene3D" id="1.25.40.10">
    <property type="entry name" value="Tetratricopeptide repeat domain"/>
    <property type="match status" value="1"/>
</dbReference>
<name>A0A2M9G5J2_9PROT</name>
<protein>
    <submittedName>
        <fullName evidence="3">Uncharacterized protein</fullName>
    </submittedName>
</protein>
<keyword evidence="1" id="KW-0802">TPR repeat</keyword>
<keyword evidence="2" id="KW-0732">Signal</keyword>
<dbReference type="Proteomes" id="UP000229498">
    <property type="component" value="Unassembled WGS sequence"/>
</dbReference>
<comment type="caution">
    <text evidence="3">The sequence shown here is derived from an EMBL/GenBank/DDBJ whole genome shotgun (WGS) entry which is preliminary data.</text>
</comment>
<accession>A0A2M9G5J2</accession>
<sequence>MQRPFAIIAVCAAAASAAMAIYGFNRFSGETGSPVGAGSVSALEAAVERSPGNAEAWKALGRAHRAAGQPQAAVAAYVRAARLAPRDREVIAALRDLAGAAR</sequence>
<dbReference type="EMBL" id="PHIG01000011">
    <property type="protein sequence ID" value="PJK30983.1"/>
    <property type="molecule type" value="Genomic_DNA"/>
</dbReference>
<evidence type="ECO:0000256" key="1">
    <source>
        <dbReference type="PROSITE-ProRule" id="PRU00339"/>
    </source>
</evidence>
<reference evidence="3 4" key="1">
    <citation type="submission" date="2017-11" db="EMBL/GenBank/DDBJ databases">
        <title>Draft genome sequence of Rhizobiales bacterium SY3-13.</title>
        <authorList>
            <person name="Sun C."/>
        </authorList>
    </citation>
    <scope>NUCLEOTIDE SEQUENCE [LARGE SCALE GENOMIC DNA]</scope>
    <source>
        <strain evidence="3 4">SY3-13</strain>
    </source>
</reference>
<feature type="signal peptide" evidence="2">
    <location>
        <begin position="1"/>
        <end position="20"/>
    </location>
</feature>
<proteinExistence type="predicted"/>
<evidence type="ECO:0000313" key="3">
    <source>
        <dbReference type="EMBL" id="PJK30983.1"/>
    </source>
</evidence>
<dbReference type="Pfam" id="PF14559">
    <property type="entry name" value="TPR_19"/>
    <property type="match status" value="1"/>
</dbReference>
<evidence type="ECO:0000313" key="4">
    <source>
        <dbReference type="Proteomes" id="UP000229498"/>
    </source>
</evidence>
<keyword evidence="4" id="KW-1185">Reference proteome</keyword>
<dbReference type="SUPFAM" id="SSF48452">
    <property type="entry name" value="TPR-like"/>
    <property type="match status" value="1"/>
</dbReference>
<organism evidence="3 4">
    <name type="scientific">Minwuia thermotolerans</name>
    <dbReference type="NCBI Taxonomy" id="2056226"/>
    <lineage>
        <taxon>Bacteria</taxon>
        <taxon>Pseudomonadati</taxon>
        <taxon>Pseudomonadota</taxon>
        <taxon>Alphaproteobacteria</taxon>
        <taxon>Minwuiales</taxon>
        <taxon>Minwuiaceae</taxon>
        <taxon>Minwuia</taxon>
    </lineage>
</organism>
<dbReference type="AlphaFoldDB" id="A0A2M9G5J2"/>
<dbReference type="InterPro" id="IPR011990">
    <property type="entry name" value="TPR-like_helical_dom_sf"/>
</dbReference>